<dbReference type="EMBL" id="CP091871">
    <property type="protein sequence ID" value="WEU39648.1"/>
    <property type="molecule type" value="Genomic_DNA"/>
</dbReference>
<protein>
    <recommendedName>
        <fullName evidence="2">UPF0146 protein OdinLCB4_003955</fullName>
    </recommendedName>
</protein>
<proteinExistence type="inferred from homology"/>
<evidence type="ECO:0000313" key="4">
    <source>
        <dbReference type="Proteomes" id="UP000186851"/>
    </source>
</evidence>
<dbReference type="InterPro" id="IPR005353">
    <property type="entry name" value="UPF0146"/>
</dbReference>
<accession>A0AAF0D118</accession>
<sequence length="144" mass="16720">MPLPDQDEIINFIFKKFTSPRKIIEVGVGFYPDIALRLKKLYPYTEILLVDTSLNVQKFISEKTDLKIILDDVTKPNLEFYYNTDLIYSIRPPIEIIKHLLEIARKVNSALIIRCLSTEFPSESVLKFFKISNTSKGMLLSYNL</sequence>
<reference evidence="3" key="1">
    <citation type="journal article" date="2017" name="Nature">
        <title>Asgard archaea illuminate the origin of eukaryotic cellular complexity.</title>
        <authorList>
            <person name="Zaremba-Niedzwiedzka K."/>
            <person name="Caceres E.F."/>
            <person name="Saw J.H."/>
            <person name="Backstrom D."/>
            <person name="Juzokaite L."/>
            <person name="Vancaester E."/>
            <person name="Seitz K.W."/>
            <person name="Anantharaman K."/>
            <person name="Starnawski P."/>
            <person name="Kjeldsen K.U."/>
            <person name="Scott M.B."/>
            <person name="Nunoura T."/>
            <person name="Banfield J.F."/>
            <person name="Schramm A."/>
            <person name="Baker B.J."/>
            <person name="Spang A."/>
            <person name="Ettema T.J.G."/>
        </authorList>
    </citation>
    <scope>NUCLEOTIDE SEQUENCE</scope>
    <source>
        <strain evidence="3">LCB_4</strain>
    </source>
</reference>
<name>A0AAF0D118_ODILC</name>
<gene>
    <name evidence="3" type="ORF">OdinLCB4_003955</name>
</gene>
<dbReference type="Pfam" id="PF03686">
    <property type="entry name" value="UPF0146"/>
    <property type="match status" value="1"/>
</dbReference>
<organism evidence="3 4">
    <name type="scientific">Odinarchaeota yellowstonii (strain LCB_4)</name>
    <dbReference type="NCBI Taxonomy" id="1841599"/>
    <lineage>
        <taxon>Archaea</taxon>
        <taxon>Promethearchaeati</taxon>
        <taxon>Candidatus Odinarchaeota</taxon>
        <taxon>Candidatus Odinarchaeia</taxon>
        <taxon>Candidatus Odinarchaeales</taxon>
        <taxon>Candidatus Odinarchaeaceae</taxon>
        <taxon>Candidatus Odinarchaeum</taxon>
    </lineage>
</organism>
<comment type="similarity">
    <text evidence="1 2">Belongs to the UPF0146 family.</text>
</comment>
<evidence type="ECO:0000256" key="1">
    <source>
        <dbReference type="ARBA" id="ARBA00006969"/>
    </source>
</evidence>
<dbReference type="KEGG" id="oyw:OdinLCB4_003955"/>
<dbReference type="AlphaFoldDB" id="A0AAF0D118"/>
<evidence type="ECO:0000256" key="2">
    <source>
        <dbReference type="HAMAP-Rule" id="MF_00341"/>
    </source>
</evidence>
<evidence type="ECO:0000313" key="3">
    <source>
        <dbReference type="EMBL" id="WEU39648.1"/>
    </source>
</evidence>
<reference evidence="3" key="2">
    <citation type="journal article" date="2022" name="Nat. Microbiol.">
        <title>A closed Candidatus Odinarchaeum chromosome exposes Asgard archaeal viruses.</title>
        <authorList>
            <person name="Tamarit D."/>
            <person name="Caceres E.F."/>
            <person name="Krupovic M."/>
            <person name="Nijland R."/>
            <person name="Eme L."/>
            <person name="Robinson N.P."/>
            <person name="Ettema T.J.G."/>
        </authorList>
    </citation>
    <scope>NUCLEOTIDE SEQUENCE</scope>
    <source>
        <strain evidence="3">LCB_4</strain>
    </source>
</reference>
<dbReference type="Proteomes" id="UP000186851">
    <property type="component" value="Chromosome"/>
</dbReference>
<dbReference type="HAMAP" id="MF_00341">
    <property type="entry name" value="UPF0146"/>
    <property type="match status" value="1"/>
</dbReference>
<dbReference type="InterPro" id="IPR029063">
    <property type="entry name" value="SAM-dependent_MTases_sf"/>
</dbReference>
<dbReference type="Gene3D" id="3.40.50.150">
    <property type="entry name" value="Vaccinia Virus protein VP39"/>
    <property type="match status" value="1"/>
</dbReference>